<feature type="chain" id="PRO_5038666883" evidence="1">
    <location>
        <begin position="22"/>
        <end position="309"/>
    </location>
</feature>
<evidence type="ECO:0000256" key="1">
    <source>
        <dbReference type="SAM" id="SignalP"/>
    </source>
</evidence>
<evidence type="ECO:0000313" key="3">
    <source>
        <dbReference type="EMBL" id="RHW54345.1"/>
    </source>
</evidence>
<accession>A0A396SQB5</accession>
<dbReference type="Gene3D" id="3.40.190.10">
    <property type="entry name" value="Periplasmic binding protein-like II"/>
    <property type="match status" value="1"/>
</dbReference>
<keyword evidence="1" id="KW-0732">Signal</keyword>
<dbReference type="EMBL" id="QOCV01000006">
    <property type="protein sequence ID" value="RHW54345.1"/>
    <property type="molecule type" value="Genomic_DNA"/>
</dbReference>
<dbReference type="AlphaFoldDB" id="A0A396SQB5"/>
<dbReference type="GO" id="GO:0022857">
    <property type="term" value="F:transmembrane transporter activity"/>
    <property type="evidence" value="ECO:0007669"/>
    <property type="project" value="InterPro"/>
</dbReference>
<proteinExistence type="predicted"/>
<comment type="caution">
    <text evidence="3">The sequence shown here is derived from an EMBL/GenBank/DDBJ whole genome shotgun (WGS) entry which is preliminary data.</text>
</comment>
<dbReference type="SUPFAM" id="SSF53850">
    <property type="entry name" value="Periplasmic binding protein-like II"/>
    <property type="match status" value="1"/>
</dbReference>
<gene>
    <name evidence="3" type="ORF">DS835_04645</name>
</gene>
<dbReference type="GO" id="GO:0043190">
    <property type="term" value="C:ATP-binding cassette (ABC) transporter complex"/>
    <property type="evidence" value="ECO:0007669"/>
    <property type="project" value="InterPro"/>
</dbReference>
<dbReference type="RefSeq" id="WP_118897969.1">
    <property type="nucleotide sequence ID" value="NZ_QOCV01000006.1"/>
</dbReference>
<dbReference type="PROSITE" id="PS51257">
    <property type="entry name" value="PROKAR_LIPOPROTEIN"/>
    <property type="match status" value="1"/>
</dbReference>
<evidence type="ECO:0000259" key="2">
    <source>
        <dbReference type="Pfam" id="PF04069"/>
    </source>
</evidence>
<protein>
    <submittedName>
        <fullName evidence="3">Osmoprotectant ABC transporter substrate-binding protein</fullName>
    </submittedName>
</protein>
<sequence length="309" mass="35293">MKRRAKILISTITFMTMIATCACGLVDNQPSSNQIRVTALTTTESQIVANIIVQLIEHETPYRASIVNNLGSAPMQHQALYRHDADIQAVAYDGGELTANLHLTPIKNAKRANQTVRSEAKKRWDQTYLPTYGFANNYAFMVKKSAQKKYNLYKISDLKQWQNKFSFGVASEWINAPGVGYRQFKQAYHMAFTKIEPMNIGLVYSALKSGKVNVILGYSTDGRIDSYRLKLLKDNKHFFPPYNCGMLINNYLLRNHPDLKPLLMRLVGNISIHDIRRMNFEVDDRLLEPSTVAHQFLVKHNFFRGKNNG</sequence>
<dbReference type="Gene3D" id="3.40.190.120">
    <property type="entry name" value="Osmoprotection protein (prox), domain 2"/>
    <property type="match status" value="1"/>
</dbReference>
<evidence type="ECO:0000313" key="4">
    <source>
        <dbReference type="Proteomes" id="UP000265862"/>
    </source>
</evidence>
<dbReference type="Proteomes" id="UP000265862">
    <property type="component" value="Unassembled WGS sequence"/>
</dbReference>
<organism evidence="3 4">
    <name type="scientific">Lactobacillus bombicola</name>
    <dbReference type="NCBI Taxonomy" id="1505723"/>
    <lineage>
        <taxon>Bacteria</taxon>
        <taxon>Bacillati</taxon>
        <taxon>Bacillota</taxon>
        <taxon>Bacilli</taxon>
        <taxon>Lactobacillales</taxon>
        <taxon>Lactobacillaceae</taxon>
        <taxon>Lactobacillus</taxon>
    </lineage>
</organism>
<name>A0A396SQB5_9LACO</name>
<dbReference type="Pfam" id="PF04069">
    <property type="entry name" value="OpuAC"/>
    <property type="match status" value="1"/>
</dbReference>
<feature type="signal peptide" evidence="1">
    <location>
        <begin position="1"/>
        <end position="21"/>
    </location>
</feature>
<reference evidence="3 4" key="1">
    <citation type="submission" date="2018-07" db="EMBL/GenBank/DDBJ databases">
        <title>Genome sequences of six Lactobacillus spp. isolated from bumble bee guts.</title>
        <authorList>
            <person name="Motta E.V.S."/>
            <person name="Moran N.A."/>
        </authorList>
    </citation>
    <scope>NUCLEOTIDE SEQUENCE [LARGE SCALE GENOMIC DNA]</scope>
    <source>
        <strain evidence="3 4">OCC3</strain>
    </source>
</reference>
<feature type="domain" description="ABC-type glycine betaine transport system substrate-binding" evidence="2">
    <location>
        <begin position="34"/>
        <end position="297"/>
    </location>
</feature>
<dbReference type="InterPro" id="IPR007210">
    <property type="entry name" value="ABC_Gly_betaine_transp_sub-bd"/>
</dbReference>